<keyword evidence="7" id="KW-1185">Reference proteome</keyword>
<accession>A0A372MH04</accession>
<evidence type="ECO:0000259" key="5">
    <source>
        <dbReference type="Pfam" id="PF10502"/>
    </source>
</evidence>
<dbReference type="GO" id="GO:0009003">
    <property type="term" value="F:signal peptidase activity"/>
    <property type="evidence" value="ECO:0007669"/>
    <property type="project" value="UniProtKB-EC"/>
</dbReference>
<evidence type="ECO:0000256" key="4">
    <source>
        <dbReference type="RuleBase" id="RU362042"/>
    </source>
</evidence>
<organism evidence="6 7">
    <name type="scientific">Sphaerochaeta halotolerans</name>
    <dbReference type="NCBI Taxonomy" id="2293840"/>
    <lineage>
        <taxon>Bacteria</taxon>
        <taxon>Pseudomonadati</taxon>
        <taxon>Spirochaetota</taxon>
        <taxon>Spirochaetia</taxon>
        <taxon>Spirochaetales</taxon>
        <taxon>Sphaerochaetaceae</taxon>
        <taxon>Sphaerochaeta</taxon>
    </lineage>
</organism>
<dbReference type="GO" id="GO:0004252">
    <property type="term" value="F:serine-type endopeptidase activity"/>
    <property type="evidence" value="ECO:0007669"/>
    <property type="project" value="InterPro"/>
</dbReference>
<dbReference type="Pfam" id="PF10502">
    <property type="entry name" value="Peptidase_S26"/>
    <property type="match status" value="1"/>
</dbReference>
<comment type="caution">
    <text evidence="6">The sequence shown here is derived from an EMBL/GenBank/DDBJ whole genome shotgun (WGS) entry which is preliminary data.</text>
</comment>
<dbReference type="PRINTS" id="PR00727">
    <property type="entry name" value="LEADERPTASE"/>
</dbReference>
<dbReference type="PANTHER" id="PTHR43390:SF1">
    <property type="entry name" value="CHLOROPLAST PROCESSING PEPTIDASE"/>
    <property type="match status" value="1"/>
</dbReference>
<dbReference type="AlphaFoldDB" id="A0A372MH04"/>
<dbReference type="PANTHER" id="PTHR43390">
    <property type="entry name" value="SIGNAL PEPTIDASE I"/>
    <property type="match status" value="1"/>
</dbReference>
<keyword evidence="4" id="KW-1133">Transmembrane helix</keyword>
<evidence type="ECO:0000313" key="7">
    <source>
        <dbReference type="Proteomes" id="UP000264002"/>
    </source>
</evidence>
<feature type="transmembrane region" description="Helical" evidence="4">
    <location>
        <begin position="42"/>
        <end position="61"/>
    </location>
</feature>
<dbReference type="SUPFAM" id="SSF51306">
    <property type="entry name" value="LexA/Signal peptidase"/>
    <property type="match status" value="1"/>
</dbReference>
<evidence type="ECO:0000256" key="2">
    <source>
        <dbReference type="ARBA" id="ARBA00019232"/>
    </source>
</evidence>
<comment type="catalytic activity">
    <reaction evidence="4">
        <text>Cleavage of hydrophobic, N-terminal signal or leader sequences from secreted and periplasmic proteins.</text>
        <dbReference type="EC" id="3.4.21.89"/>
    </reaction>
</comment>
<dbReference type="EMBL" id="QUWK01000008">
    <property type="protein sequence ID" value="RFU94678.1"/>
    <property type="molecule type" value="Genomic_DNA"/>
</dbReference>
<dbReference type="InterPro" id="IPR000223">
    <property type="entry name" value="Pept_S26A_signal_pept_1"/>
</dbReference>
<keyword evidence="4" id="KW-0812">Transmembrane</keyword>
<comment type="similarity">
    <text evidence="1 4">Belongs to the peptidase S26 family.</text>
</comment>
<evidence type="ECO:0000256" key="1">
    <source>
        <dbReference type="ARBA" id="ARBA00009370"/>
    </source>
</evidence>
<feature type="active site" evidence="3">
    <location>
        <position position="70"/>
    </location>
</feature>
<proteinExistence type="inferred from homology"/>
<protein>
    <recommendedName>
        <fullName evidence="2 4">Signal peptidase I</fullName>
        <ecNumber evidence="4">3.4.21.89</ecNumber>
    </recommendedName>
</protein>
<sequence length="335" mass="37705">MESLLSFLERHTVRILTHRKALKAFEKSQRTKRTFLGEVKGWVDALVFAVFAVLLINQYIFQLFVIPSPSMVSTLNVGDRVFVSKTIYGIEVYPSGPKIFSANRQVQRDDIITFYNPEYDSKGPVFDILSQIIYMGTFSLVNIDKNEDGSIAERLYVKRAVGFPSETIRFVQGNVQVRPAGFASFVDEASFRNELFLSDGPHRSLESSSYEGIMAWGSLFGYQEAGVDLAASPAYLKSQYASVQGDSYPDDMYAFETAAKRAKHLINPADMQSRSDSAKYKSGIYVPQGSILPLGDNRDNSRDGRYFGPVNQKKINGSVRFRFWPITSMRYLGDA</sequence>
<feature type="domain" description="Peptidase S26" evidence="5">
    <location>
        <begin position="41"/>
        <end position="324"/>
    </location>
</feature>
<dbReference type="InterPro" id="IPR036286">
    <property type="entry name" value="LexA/Signal_pep-like_sf"/>
</dbReference>
<dbReference type="Gene3D" id="2.10.109.10">
    <property type="entry name" value="Umud Fragment, subunit A"/>
    <property type="match status" value="1"/>
</dbReference>
<gene>
    <name evidence="6" type="primary">lepB</name>
    <name evidence="6" type="ORF">DYP60_08775</name>
</gene>
<keyword evidence="4" id="KW-0645">Protease</keyword>
<dbReference type="GO" id="GO:0016020">
    <property type="term" value="C:membrane"/>
    <property type="evidence" value="ECO:0007669"/>
    <property type="project" value="UniProtKB-SubCell"/>
</dbReference>
<reference evidence="6 7" key="2">
    <citation type="submission" date="2018-09" db="EMBL/GenBank/DDBJ databases">
        <title>Genome of Sphaerochaeta halotolerans strain 4-11.</title>
        <authorList>
            <person name="Nazina T.N."/>
            <person name="Sokolova D.S."/>
        </authorList>
    </citation>
    <scope>NUCLEOTIDE SEQUENCE [LARGE SCALE GENOMIC DNA]</scope>
    <source>
        <strain evidence="6 7">4-11</strain>
    </source>
</reference>
<dbReference type="RefSeq" id="WP_117330711.1">
    <property type="nucleotide sequence ID" value="NZ_QUWK01000008.1"/>
</dbReference>
<dbReference type="Proteomes" id="UP000264002">
    <property type="component" value="Unassembled WGS sequence"/>
</dbReference>
<feature type="active site" evidence="3">
    <location>
        <position position="158"/>
    </location>
</feature>
<dbReference type="CDD" id="cd06530">
    <property type="entry name" value="S26_SPase_I"/>
    <property type="match status" value="2"/>
</dbReference>
<keyword evidence="4 6" id="KW-0378">Hydrolase</keyword>
<comment type="subcellular location">
    <subcellularLocation>
        <location evidence="4">Membrane</location>
        <topology evidence="4">Single-pass type II membrane protein</topology>
    </subcellularLocation>
</comment>
<reference evidence="7" key="1">
    <citation type="submission" date="2018-08" db="EMBL/GenBank/DDBJ databases">
        <authorList>
            <person name="Grouzdev D.S."/>
            <person name="Krutkina M.S."/>
        </authorList>
    </citation>
    <scope>NUCLEOTIDE SEQUENCE [LARGE SCALE GENOMIC DNA]</scope>
    <source>
        <strain evidence="7">4-11</strain>
    </source>
</reference>
<keyword evidence="4" id="KW-0472">Membrane</keyword>
<dbReference type="EC" id="3.4.21.89" evidence="4"/>
<name>A0A372MH04_9SPIR</name>
<evidence type="ECO:0000313" key="6">
    <source>
        <dbReference type="EMBL" id="RFU94678.1"/>
    </source>
</evidence>
<dbReference type="GO" id="GO:0006465">
    <property type="term" value="P:signal peptide processing"/>
    <property type="evidence" value="ECO:0007669"/>
    <property type="project" value="InterPro"/>
</dbReference>
<evidence type="ECO:0000256" key="3">
    <source>
        <dbReference type="PIRSR" id="PIRSR600223-1"/>
    </source>
</evidence>
<dbReference type="InterPro" id="IPR019533">
    <property type="entry name" value="Peptidase_S26"/>
</dbReference>
<dbReference type="NCBIfam" id="TIGR02227">
    <property type="entry name" value="sigpep_I_bact"/>
    <property type="match status" value="2"/>
</dbReference>